<organism evidence="3 4">
    <name type="scientific">Aspergillus sclerotialis</name>
    <dbReference type="NCBI Taxonomy" id="2070753"/>
    <lineage>
        <taxon>Eukaryota</taxon>
        <taxon>Fungi</taxon>
        <taxon>Dikarya</taxon>
        <taxon>Ascomycota</taxon>
        <taxon>Pezizomycotina</taxon>
        <taxon>Eurotiomycetes</taxon>
        <taxon>Eurotiomycetidae</taxon>
        <taxon>Eurotiales</taxon>
        <taxon>Aspergillaceae</taxon>
        <taxon>Aspergillus</taxon>
        <taxon>Aspergillus subgen. Polypaecilum</taxon>
    </lineage>
</organism>
<accession>A0A3A2ZIV5</accession>
<gene>
    <name evidence="3" type="ORF">PHISCL_08393</name>
</gene>
<proteinExistence type="predicted"/>
<dbReference type="Pfam" id="PF03476">
    <property type="entry name" value="MOSC_N"/>
    <property type="match status" value="1"/>
</dbReference>
<dbReference type="PANTHER" id="PTHR14237">
    <property type="entry name" value="MOLYBDOPTERIN COFACTOR SULFURASE MOSC"/>
    <property type="match status" value="1"/>
</dbReference>
<keyword evidence="1" id="KW-0812">Transmembrane</keyword>
<dbReference type="Pfam" id="PF03473">
    <property type="entry name" value="MOSC"/>
    <property type="match status" value="1"/>
</dbReference>
<evidence type="ECO:0000313" key="3">
    <source>
        <dbReference type="EMBL" id="RJE19274.1"/>
    </source>
</evidence>
<dbReference type="AlphaFoldDB" id="A0A3A2ZIV5"/>
<dbReference type="InterPro" id="IPR005303">
    <property type="entry name" value="MOCOS_middle"/>
</dbReference>
<dbReference type="InterPro" id="IPR011037">
    <property type="entry name" value="Pyrv_Knase-like_insert_dom_sf"/>
</dbReference>
<keyword evidence="1" id="KW-0472">Membrane</keyword>
<protein>
    <submittedName>
        <fullName evidence="3">MOSC domain protein</fullName>
    </submittedName>
</protein>
<dbReference type="STRING" id="2070753.A0A3A2ZIV5"/>
<dbReference type="PANTHER" id="PTHR14237:SF34">
    <property type="entry name" value="MOSC DOMAIN PROTEIN (AFU_ORTHOLOGUE AFUA_2G07820)"/>
    <property type="match status" value="1"/>
</dbReference>
<sequence>MEVSQLYVYPIKSLRPTPLTKAVVTRQGFPYDRHFMLLKVRRKEDGTETLQPMQVPRFPEMSLFLTALQLPTEDQAGKIIVTYRPPGSNGDDDSQIKTLEVPLQPDTQSLKKLDIVLHSSPTEGYDMGSYYNDWFSDCFGYPVVLAYLGGNSRKVLGSFSPSLSSSHRKQQTQYPLISTRSLLIILSMTLLLNLVGFTHLFDNAMRALVSGVSIPLLFSIALWGWQFKLRSILSFSPWANTQDDEERITFADCAAYLVVSETSLHNVSARIAGDEEMDITKFRPNIVIAGAETAFEEDFWAELTVGKNQVRLLLTANCLRCQSINVDFATGKMGTGDSGSVLKKLMKDRRVDAGAKYSPVFGRYSFLAQDSDHESIQVGDEVVLSKIASKRTVFDWPSLS</sequence>
<dbReference type="SUPFAM" id="SSF50800">
    <property type="entry name" value="PK beta-barrel domain-like"/>
    <property type="match status" value="1"/>
</dbReference>
<dbReference type="SUPFAM" id="SSF141673">
    <property type="entry name" value="MOSC N-terminal domain-like"/>
    <property type="match status" value="1"/>
</dbReference>
<evidence type="ECO:0000259" key="2">
    <source>
        <dbReference type="PROSITE" id="PS51340"/>
    </source>
</evidence>
<comment type="caution">
    <text evidence="3">The sequence shown here is derived from an EMBL/GenBank/DDBJ whole genome shotgun (WGS) entry which is preliminary data.</text>
</comment>
<keyword evidence="4" id="KW-1185">Reference proteome</keyword>
<dbReference type="PROSITE" id="PS51340">
    <property type="entry name" value="MOSC"/>
    <property type="match status" value="1"/>
</dbReference>
<dbReference type="GO" id="GO:0030170">
    <property type="term" value="F:pyridoxal phosphate binding"/>
    <property type="evidence" value="ECO:0007669"/>
    <property type="project" value="InterPro"/>
</dbReference>
<feature type="transmembrane region" description="Helical" evidence="1">
    <location>
        <begin position="182"/>
        <end position="201"/>
    </location>
</feature>
<name>A0A3A2ZIV5_9EURO</name>
<dbReference type="EMBL" id="MVGC01000428">
    <property type="protein sequence ID" value="RJE19274.1"/>
    <property type="molecule type" value="Genomic_DNA"/>
</dbReference>
<reference evidence="4" key="1">
    <citation type="submission" date="2017-02" db="EMBL/GenBank/DDBJ databases">
        <authorList>
            <person name="Tafer H."/>
            <person name="Lopandic K."/>
        </authorList>
    </citation>
    <scope>NUCLEOTIDE SEQUENCE [LARGE SCALE GENOMIC DNA]</scope>
    <source>
        <strain evidence="4">CBS 366.77</strain>
    </source>
</reference>
<feature type="domain" description="MOSC" evidence="2">
    <location>
        <begin position="214"/>
        <end position="385"/>
    </location>
</feature>
<dbReference type="GO" id="GO:0030151">
    <property type="term" value="F:molybdenum ion binding"/>
    <property type="evidence" value="ECO:0007669"/>
    <property type="project" value="InterPro"/>
</dbReference>
<dbReference type="Proteomes" id="UP000266188">
    <property type="component" value="Unassembled WGS sequence"/>
</dbReference>
<keyword evidence="1" id="KW-1133">Transmembrane helix</keyword>
<feature type="transmembrane region" description="Helical" evidence="1">
    <location>
        <begin position="207"/>
        <end position="225"/>
    </location>
</feature>
<evidence type="ECO:0000313" key="4">
    <source>
        <dbReference type="Proteomes" id="UP000266188"/>
    </source>
</evidence>
<evidence type="ECO:0000256" key="1">
    <source>
        <dbReference type="SAM" id="Phobius"/>
    </source>
</evidence>
<dbReference type="OrthoDB" id="17255at2759"/>
<dbReference type="InterPro" id="IPR005302">
    <property type="entry name" value="MoCF_Sase_C"/>
</dbReference>
<dbReference type="GO" id="GO:0003824">
    <property type="term" value="F:catalytic activity"/>
    <property type="evidence" value="ECO:0007669"/>
    <property type="project" value="InterPro"/>
</dbReference>